<comment type="subunit">
    <text evidence="11">Forms a cyclic heterotetrameric complex composed of two molecules of XerC and two molecules of XerD.</text>
</comment>
<accession>A0A1F5RBJ4</accession>
<dbReference type="GO" id="GO:0006313">
    <property type="term" value="P:DNA transposition"/>
    <property type="evidence" value="ECO:0007669"/>
    <property type="project" value="UniProtKB-UniRule"/>
</dbReference>
<feature type="domain" description="Core-binding (CB)" evidence="13">
    <location>
        <begin position="2"/>
        <end position="88"/>
    </location>
</feature>
<sequence length="298" mass="33648">MSNNPEILDRFLGHLTVERGLAGNSIEAYSRDLRRYLDSLEIQGITDPSKILRSHIAQFLSQLAGYGLSPGSLSQNISAVRGFHRFLVGEGLCKTDPTENLDSPKLAKKLPDVLDTNEIESLMSQPDTSTPLGLRDRAMLEVIYACGLRISELLGLKRSDLAFDQGYIRCFGKGSKERVVPIGQTARRWTERYLEGSRPVLIKKIATDVLFLNNRGRQMSRMGFWKLLKAYAQKAGIKKRVHPHILRHSFATHLLEGGADLRSVQEMLGHADISTTQIYTHVDREYLKEVHRQFHPRG</sequence>
<evidence type="ECO:0000256" key="9">
    <source>
        <dbReference type="ARBA" id="ARBA00023172"/>
    </source>
</evidence>
<dbReference type="Pfam" id="PF00589">
    <property type="entry name" value="Phage_integrase"/>
    <property type="match status" value="1"/>
</dbReference>
<evidence type="ECO:0000256" key="10">
    <source>
        <dbReference type="ARBA" id="ARBA00023306"/>
    </source>
</evidence>
<feature type="active site" evidence="11">
    <location>
        <position position="149"/>
    </location>
</feature>
<dbReference type="Gene3D" id="1.10.150.130">
    <property type="match status" value="1"/>
</dbReference>
<evidence type="ECO:0000313" key="15">
    <source>
        <dbReference type="Proteomes" id="UP000177230"/>
    </source>
</evidence>
<dbReference type="GO" id="GO:0007059">
    <property type="term" value="P:chromosome segregation"/>
    <property type="evidence" value="ECO:0007669"/>
    <property type="project" value="UniProtKB-UniRule"/>
</dbReference>
<comment type="similarity">
    <text evidence="2 11">Belongs to the 'phage' integrase family. XerD subfamily.</text>
</comment>
<dbReference type="InterPro" id="IPR050090">
    <property type="entry name" value="Tyrosine_recombinase_XerCD"/>
</dbReference>
<dbReference type="InterPro" id="IPR044068">
    <property type="entry name" value="CB"/>
</dbReference>
<evidence type="ECO:0000259" key="12">
    <source>
        <dbReference type="PROSITE" id="PS51898"/>
    </source>
</evidence>
<evidence type="ECO:0000256" key="5">
    <source>
        <dbReference type="ARBA" id="ARBA00022618"/>
    </source>
</evidence>
<feature type="active site" description="O-(3'-phospho-DNA)-tyrosine intermediate" evidence="11">
    <location>
        <position position="279"/>
    </location>
</feature>
<gene>
    <name evidence="11" type="primary">xerD</name>
    <name evidence="14" type="ORF">A2024_12425</name>
</gene>
<dbReference type="GO" id="GO:0051301">
    <property type="term" value="P:cell division"/>
    <property type="evidence" value="ECO:0007669"/>
    <property type="project" value="UniProtKB-KW"/>
</dbReference>
<dbReference type="InterPro" id="IPR011932">
    <property type="entry name" value="Recomb_XerD"/>
</dbReference>
<feature type="domain" description="Tyr recombinase" evidence="12">
    <location>
        <begin position="109"/>
        <end position="292"/>
    </location>
</feature>
<reference evidence="14 15" key="1">
    <citation type="journal article" date="2016" name="Nat. Commun.">
        <title>Thousands of microbial genomes shed light on interconnected biogeochemical processes in an aquifer system.</title>
        <authorList>
            <person name="Anantharaman K."/>
            <person name="Brown C.T."/>
            <person name="Hug L.A."/>
            <person name="Sharon I."/>
            <person name="Castelle C.J."/>
            <person name="Probst A.J."/>
            <person name="Thomas B.C."/>
            <person name="Singh A."/>
            <person name="Wilkins M.J."/>
            <person name="Karaoz U."/>
            <person name="Brodie E.L."/>
            <person name="Williams K.H."/>
            <person name="Hubbard S.S."/>
            <person name="Banfield J.F."/>
        </authorList>
    </citation>
    <scope>NUCLEOTIDE SEQUENCE [LARGE SCALE GENOMIC DNA]</scope>
</reference>
<evidence type="ECO:0000256" key="8">
    <source>
        <dbReference type="ARBA" id="ARBA00023125"/>
    </source>
</evidence>
<keyword evidence="9 11" id="KW-0233">DNA recombination</keyword>
<dbReference type="PROSITE" id="PS51900">
    <property type="entry name" value="CB"/>
    <property type="match status" value="1"/>
</dbReference>
<evidence type="ECO:0000256" key="3">
    <source>
        <dbReference type="ARBA" id="ARBA00015810"/>
    </source>
</evidence>
<dbReference type="HAMAP" id="MF_01808">
    <property type="entry name" value="Recomb_XerC_XerD"/>
    <property type="match status" value="1"/>
</dbReference>
<dbReference type="EMBL" id="MFFM01000035">
    <property type="protein sequence ID" value="OGF11816.1"/>
    <property type="molecule type" value="Genomic_DNA"/>
</dbReference>
<dbReference type="Gene3D" id="1.10.443.10">
    <property type="entry name" value="Intergrase catalytic core"/>
    <property type="match status" value="1"/>
</dbReference>
<dbReference type="NCBIfam" id="TIGR02225">
    <property type="entry name" value="recomb_XerD"/>
    <property type="match status" value="1"/>
</dbReference>
<evidence type="ECO:0000256" key="11">
    <source>
        <dbReference type="HAMAP-Rule" id="MF_01807"/>
    </source>
</evidence>
<dbReference type="InterPro" id="IPR004107">
    <property type="entry name" value="Integrase_SAM-like_N"/>
</dbReference>
<keyword evidence="8 11" id="KW-0238">DNA-binding</keyword>
<organism evidence="14 15">
    <name type="scientific">Candidatus Edwardsbacteria bacterium GWF2_54_11</name>
    <dbReference type="NCBI Taxonomy" id="1817851"/>
    <lineage>
        <taxon>Bacteria</taxon>
        <taxon>Candidatus Edwardsiibacteriota</taxon>
    </lineage>
</organism>
<dbReference type="GO" id="GO:0009037">
    <property type="term" value="F:tyrosine-based site-specific recombinase activity"/>
    <property type="evidence" value="ECO:0007669"/>
    <property type="project" value="UniProtKB-UniRule"/>
</dbReference>
<dbReference type="InterPro" id="IPR013762">
    <property type="entry name" value="Integrase-like_cat_sf"/>
</dbReference>
<keyword evidence="10 11" id="KW-0131">Cell cycle</keyword>
<comment type="caution">
    <text evidence="14">The sequence shown here is derived from an EMBL/GenBank/DDBJ whole genome shotgun (WGS) entry which is preliminary data.</text>
</comment>
<keyword evidence="5 11" id="KW-0132">Cell division</keyword>
<comment type="function">
    <text evidence="11">Site-specific tyrosine recombinase, which acts by catalyzing the cutting and rejoining of the recombining DNA molecules. The XerC-XerD complex is essential to convert dimers of the bacterial chromosome into monomers to permit their segregation at cell division. It also contributes to the segregational stability of plasmids.</text>
</comment>
<dbReference type="InterPro" id="IPR002104">
    <property type="entry name" value="Integrase_catalytic"/>
</dbReference>
<evidence type="ECO:0000256" key="6">
    <source>
        <dbReference type="ARBA" id="ARBA00022829"/>
    </source>
</evidence>
<feature type="active site" evidence="11">
    <location>
        <position position="247"/>
    </location>
</feature>
<comment type="subcellular location">
    <subcellularLocation>
        <location evidence="1 11">Cytoplasm</location>
    </subcellularLocation>
</comment>
<dbReference type="Pfam" id="PF02899">
    <property type="entry name" value="Phage_int_SAM_1"/>
    <property type="match status" value="1"/>
</dbReference>
<dbReference type="InterPro" id="IPR010998">
    <property type="entry name" value="Integrase_recombinase_N"/>
</dbReference>
<dbReference type="GO" id="GO:0003677">
    <property type="term" value="F:DNA binding"/>
    <property type="evidence" value="ECO:0007669"/>
    <property type="project" value="UniProtKB-UniRule"/>
</dbReference>
<evidence type="ECO:0000256" key="1">
    <source>
        <dbReference type="ARBA" id="ARBA00004496"/>
    </source>
</evidence>
<dbReference type="NCBIfam" id="NF040815">
    <property type="entry name" value="recomb_XerA_Arch"/>
    <property type="match status" value="1"/>
</dbReference>
<dbReference type="CDD" id="cd00798">
    <property type="entry name" value="INT_XerDC_C"/>
    <property type="match status" value="1"/>
</dbReference>
<keyword evidence="4 11" id="KW-0963">Cytoplasm</keyword>
<dbReference type="Proteomes" id="UP000177230">
    <property type="component" value="Unassembled WGS sequence"/>
</dbReference>
<dbReference type="AlphaFoldDB" id="A0A1F5RBJ4"/>
<dbReference type="PANTHER" id="PTHR30349:SF81">
    <property type="entry name" value="TYROSINE RECOMBINASE XERC"/>
    <property type="match status" value="1"/>
</dbReference>
<name>A0A1F5RBJ4_9BACT</name>
<evidence type="ECO:0000256" key="2">
    <source>
        <dbReference type="ARBA" id="ARBA00010450"/>
    </source>
</evidence>
<dbReference type="SUPFAM" id="SSF56349">
    <property type="entry name" value="DNA breaking-rejoining enzymes"/>
    <property type="match status" value="1"/>
</dbReference>
<feature type="active site" evidence="11">
    <location>
        <position position="173"/>
    </location>
</feature>
<feature type="active site" evidence="11">
    <location>
        <position position="244"/>
    </location>
</feature>
<evidence type="ECO:0000313" key="14">
    <source>
        <dbReference type="EMBL" id="OGF11816.1"/>
    </source>
</evidence>
<feature type="active site" evidence="11">
    <location>
        <position position="270"/>
    </location>
</feature>
<dbReference type="InterPro" id="IPR023009">
    <property type="entry name" value="Tyrosine_recombinase_XerC/XerD"/>
</dbReference>
<evidence type="ECO:0000256" key="7">
    <source>
        <dbReference type="ARBA" id="ARBA00022908"/>
    </source>
</evidence>
<dbReference type="PROSITE" id="PS51898">
    <property type="entry name" value="TYR_RECOMBINASE"/>
    <property type="match status" value="1"/>
</dbReference>
<keyword evidence="6 11" id="KW-0159">Chromosome partition</keyword>
<dbReference type="NCBIfam" id="NF001399">
    <property type="entry name" value="PRK00283.1"/>
    <property type="match status" value="1"/>
</dbReference>
<evidence type="ECO:0000259" key="13">
    <source>
        <dbReference type="PROSITE" id="PS51900"/>
    </source>
</evidence>
<dbReference type="InterPro" id="IPR011010">
    <property type="entry name" value="DNA_brk_join_enz"/>
</dbReference>
<keyword evidence="7 11" id="KW-0229">DNA integration</keyword>
<dbReference type="SUPFAM" id="SSF47823">
    <property type="entry name" value="lambda integrase-like, N-terminal domain"/>
    <property type="match status" value="1"/>
</dbReference>
<dbReference type="GO" id="GO:0005737">
    <property type="term" value="C:cytoplasm"/>
    <property type="evidence" value="ECO:0007669"/>
    <property type="project" value="UniProtKB-SubCell"/>
</dbReference>
<dbReference type="HAMAP" id="MF_01807">
    <property type="entry name" value="Recomb_XerD"/>
    <property type="match status" value="1"/>
</dbReference>
<evidence type="ECO:0000256" key="4">
    <source>
        <dbReference type="ARBA" id="ARBA00022490"/>
    </source>
</evidence>
<dbReference type="PANTHER" id="PTHR30349">
    <property type="entry name" value="PHAGE INTEGRASE-RELATED"/>
    <property type="match status" value="1"/>
</dbReference>
<protein>
    <recommendedName>
        <fullName evidence="3 11">Tyrosine recombinase XerD</fullName>
    </recommendedName>
</protein>
<proteinExistence type="inferred from homology"/>